<evidence type="ECO:0000256" key="1">
    <source>
        <dbReference type="ARBA" id="ARBA00006429"/>
    </source>
</evidence>
<dbReference type="SUPFAM" id="SSF49265">
    <property type="entry name" value="Fibronectin type III"/>
    <property type="match status" value="1"/>
</dbReference>
<dbReference type="Pfam" id="PF00041">
    <property type="entry name" value="fn3"/>
    <property type="match status" value="1"/>
</dbReference>
<evidence type="ECO:0000256" key="4">
    <source>
        <dbReference type="ARBA" id="ARBA00022801"/>
    </source>
</evidence>
<keyword evidence="4" id="KW-0378">Hydrolase</keyword>
<name>A0ABV6Q9T5_9FLAO</name>
<dbReference type="GO" id="GO:0004519">
    <property type="term" value="F:endonuclease activity"/>
    <property type="evidence" value="ECO:0007669"/>
    <property type="project" value="UniProtKB-KW"/>
</dbReference>
<sequence length="631" mass="69127">MKKLYFFVVSTLLCAIASAQAPANYYSSADGLTGYALKTQLKEIINSTNDGLSPEYTHNNQGDNLDGLYSISDRDIYYENDNTILDIYSENPTGTDPYTYDYGSDECGNYNSESDCYNKEHIIPQSAVNDGSPMIHDAHHVVPTDGRVNGFRSNYPFGVVDDSQLVSQSGISNPTMNGSKLGGNLNSGYSAGYTGTVFEPIDEFKGDVARMYFYFVTRYEDQVDNWSAYAMFDGTNDKAIADPFLNILLTWHQNDPVSQKEIDRNNAIFNYQNNRNPFVDNPQYVTDIWVSDPDIEAPTDPTNLVASNPTDNSIDLDWTASTDNVAVASYDVYIDGVFAYNTGNTNTSTTVTGLLADTNYCFTLKAKDTSGNESGFSNQDCETTTDNGSSGGDIDLFFSEYIEGSSNNKVLEIANFTGASVSLSIYTLKLSTNGNASWGSPYTFPSSSTIANEDVFVVANGAAAVCTSEYDDLNNAITSFNGNDAIGLFKNDVLIDIIGDFNSSANYAQNTTLVRKSTIDRPTTTFNINEWDNYASNNCDDLGSHTQTLSIVDATIKTISFYPNPVKSHLNISLKSDLETKIEIYDILGKLVFNKTISASATLDVQSLKAGIYIVKISQENSSISKRLIKN</sequence>
<dbReference type="PROSITE" id="PS50853">
    <property type="entry name" value="FN3"/>
    <property type="match status" value="1"/>
</dbReference>
<dbReference type="InterPro" id="IPR001322">
    <property type="entry name" value="Lamin_tail_dom"/>
</dbReference>
<protein>
    <submittedName>
        <fullName evidence="8">Endonuclease</fullName>
    </submittedName>
</protein>
<dbReference type="InterPro" id="IPR013783">
    <property type="entry name" value="Ig-like_fold"/>
</dbReference>
<dbReference type="InterPro" id="IPR003961">
    <property type="entry name" value="FN3_dom"/>
</dbReference>
<keyword evidence="9" id="KW-1185">Reference proteome</keyword>
<dbReference type="Gene3D" id="2.60.40.10">
    <property type="entry name" value="Immunoglobulins"/>
    <property type="match status" value="1"/>
</dbReference>
<dbReference type="PROSITE" id="PS51841">
    <property type="entry name" value="LTD"/>
    <property type="match status" value="1"/>
</dbReference>
<evidence type="ECO:0000313" key="8">
    <source>
        <dbReference type="EMBL" id="MFC0605038.1"/>
    </source>
</evidence>
<keyword evidence="3 5" id="KW-0732">Signal</keyword>
<feature type="signal peptide" evidence="5">
    <location>
        <begin position="1"/>
        <end position="21"/>
    </location>
</feature>
<dbReference type="Pfam" id="PF18962">
    <property type="entry name" value="Por_Secre_tail"/>
    <property type="match status" value="1"/>
</dbReference>
<evidence type="ECO:0000256" key="2">
    <source>
        <dbReference type="ARBA" id="ARBA00022722"/>
    </source>
</evidence>
<feature type="domain" description="LTD" evidence="7">
    <location>
        <begin position="382"/>
        <end position="538"/>
    </location>
</feature>
<dbReference type="SMART" id="SM00060">
    <property type="entry name" value="FN3"/>
    <property type="match status" value="1"/>
</dbReference>
<comment type="similarity">
    <text evidence="1">Belongs to the EndA/NucM nuclease family.</text>
</comment>
<dbReference type="NCBIfam" id="TIGR04183">
    <property type="entry name" value="Por_Secre_tail"/>
    <property type="match status" value="1"/>
</dbReference>
<dbReference type="Proteomes" id="UP001589832">
    <property type="component" value="Unassembled WGS sequence"/>
</dbReference>
<dbReference type="InterPro" id="IPR036116">
    <property type="entry name" value="FN3_sf"/>
</dbReference>
<dbReference type="PANTHER" id="PTHR33607">
    <property type="entry name" value="ENDONUCLEASE-1"/>
    <property type="match status" value="1"/>
</dbReference>
<feature type="domain" description="Fibronectin type-III" evidence="6">
    <location>
        <begin position="297"/>
        <end position="388"/>
    </location>
</feature>
<accession>A0ABV6Q9T5</accession>
<dbReference type="CDD" id="cd00063">
    <property type="entry name" value="FN3"/>
    <property type="match status" value="1"/>
</dbReference>
<evidence type="ECO:0000256" key="5">
    <source>
        <dbReference type="SAM" id="SignalP"/>
    </source>
</evidence>
<dbReference type="InterPro" id="IPR026444">
    <property type="entry name" value="Secre_tail"/>
</dbReference>
<dbReference type="InterPro" id="IPR044925">
    <property type="entry name" value="His-Me_finger_sf"/>
</dbReference>
<reference evidence="8 9" key="1">
    <citation type="submission" date="2024-09" db="EMBL/GenBank/DDBJ databases">
        <authorList>
            <person name="Sun Q."/>
            <person name="Mori K."/>
        </authorList>
    </citation>
    <scope>NUCLEOTIDE SEQUENCE [LARGE SCALE GENOMIC DNA]</scope>
    <source>
        <strain evidence="8 9">NCAIM B.02481</strain>
    </source>
</reference>
<dbReference type="Pfam" id="PF04231">
    <property type="entry name" value="Endonuclease_1"/>
    <property type="match status" value="1"/>
</dbReference>
<evidence type="ECO:0000259" key="6">
    <source>
        <dbReference type="PROSITE" id="PS50853"/>
    </source>
</evidence>
<dbReference type="PANTHER" id="PTHR33607:SF2">
    <property type="entry name" value="ENDONUCLEASE-1"/>
    <property type="match status" value="1"/>
</dbReference>
<evidence type="ECO:0000256" key="3">
    <source>
        <dbReference type="ARBA" id="ARBA00022729"/>
    </source>
</evidence>
<dbReference type="RefSeq" id="WP_386063690.1">
    <property type="nucleotide sequence ID" value="NZ_JBHLTQ010000005.1"/>
</dbReference>
<organism evidence="8 9">
    <name type="scientific">Winogradskyella pulchriflava</name>
    <dbReference type="NCBI Taxonomy" id="1110688"/>
    <lineage>
        <taxon>Bacteria</taxon>
        <taxon>Pseudomonadati</taxon>
        <taxon>Bacteroidota</taxon>
        <taxon>Flavobacteriia</taxon>
        <taxon>Flavobacteriales</taxon>
        <taxon>Flavobacteriaceae</taxon>
        <taxon>Winogradskyella</taxon>
    </lineage>
</organism>
<keyword evidence="8" id="KW-0255">Endonuclease</keyword>
<proteinExistence type="inferred from homology"/>
<dbReference type="EMBL" id="JBHLTQ010000005">
    <property type="protein sequence ID" value="MFC0605038.1"/>
    <property type="molecule type" value="Genomic_DNA"/>
</dbReference>
<keyword evidence="2" id="KW-0540">Nuclease</keyword>
<comment type="caution">
    <text evidence="8">The sequence shown here is derived from an EMBL/GenBank/DDBJ whole genome shotgun (WGS) entry which is preliminary data.</text>
</comment>
<evidence type="ECO:0000313" key="9">
    <source>
        <dbReference type="Proteomes" id="UP001589832"/>
    </source>
</evidence>
<gene>
    <name evidence="8" type="ORF">ACFFGA_10770</name>
</gene>
<dbReference type="SUPFAM" id="SSF54060">
    <property type="entry name" value="His-Me finger endonucleases"/>
    <property type="match status" value="1"/>
</dbReference>
<evidence type="ECO:0000259" key="7">
    <source>
        <dbReference type="PROSITE" id="PS51841"/>
    </source>
</evidence>
<feature type="chain" id="PRO_5046005244" evidence="5">
    <location>
        <begin position="22"/>
        <end position="631"/>
    </location>
</feature>
<dbReference type="Pfam" id="PF00932">
    <property type="entry name" value="LTD"/>
    <property type="match status" value="1"/>
</dbReference>
<dbReference type="InterPro" id="IPR007346">
    <property type="entry name" value="Endonuclease-I"/>
</dbReference>